<dbReference type="Gene3D" id="3.90.226.10">
    <property type="entry name" value="2-enoyl-CoA Hydratase, Chain A, domain 1"/>
    <property type="match status" value="1"/>
</dbReference>
<dbReference type="AlphaFoldDB" id="A0A1M6PL27"/>
<dbReference type="PANTHER" id="PTHR43802:SF1">
    <property type="entry name" value="IP11341P-RELATED"/>
    <property type="match status" value="1"/>
</dbReference>
<proteinExistence type="inferred from homology"/>
<keyword evidence="2" id="KW-0413">Isomerase</keyword>
<dbReference type="PANTHER" id="PTHR43802">
    <property type="entry name" value="ENOYL-COA HYDRATASE"/>
    <property type="match status" value="1"/>
</dbReference>
<dbReference type="EMBL" id="FRAP01000002">
    <property type="protein sequence ID" value="SHK08682.1"/>
    <property type="molecule type" value="Genomic_DNA"/>
</dbReference>
<evidence type="ECO:0000313" key="3">
    <source>
        <dbReference type="Proteomes" id="UP000184363"/>
    </source>
</evidence>
<comment type="similarity">
    <text evidence="1">Belongs to the enoyl-CoA hydratase/isomerase family.</text>
</comment>
<dbReference type="Proteomes" id="UP000184363">
    <property type="component" value="Unassembled WGS sequence"/>
</dbReference>
<dbReference type="Pfam" id="PF00378">
    <property type="entry name" value="ECH_1"/>
    <property type="match status" value="1"/>
</dbReference>
<organism evidence="2 3">
    <name type="scientific">Pseudonocardia thermophila</name>
    <dbReference type="NCBI Taxonomy" id="1848"/>
    <lineage>
        <taxon>Bacteria</taxon>
        <taxon>Bacillati</taxon>
        <taxon>Actinomycetota</taxon>
        <taxon>Actinomycetes</taxon>
        <taxon>Pseudonocardiales</taxon>
        <taxon>Pseudonocardiaceae</taxon>
        <taxon>Pseudonocardia</taxon>
    </lineage>
</organism>
<protein>
    <submittedName>
        <fullName evidence="2">Enoyl-CoA hydratase/isomerase</fullName>
    </submittedName>
</protein>
<accession>A0A1M6PL27</accession>
<dbReference type="InterPro" id="IPR029045">
    <property type="entry name" value="ClpP/crotonase-like_dom_sf"/>
</dbReference>
<dbReference type="InterPro" id="IPR001753">
    <property type="entry name" value="Enoyl-CoA_hydra/iso"/>
</dbReference>
<evidence type="ECO:0000256" key="1">
    <source>
        <dbReference type="ARBA" id="ARBA00005254"/>
    </source>
</evidence>
<dbReference type="SUPFAM" id="SSF52096">
    <property type="entry name" value="ClpP/crotonase"/>
    <property type="match status" value="1"/>
</dbReference>
<dbReference type="CDD" id="cd06558">
    <property type="entry name" value="crotonase-like"/>
    <property type="match status" value="1"/>
</dbReference>
<dbReference type="STRING" id="1848.SAMN05443637_102330"/>
<sequence>MVRTTPAGLLAAAAEPLFGPGGVPVDPLVVVDLDGPVDAAGLAAAVAATPRLVVGTSGGVPAPDVVEALDLTLVTGPERHRATVAVADLEAAVDALVAAVVQNPQAALVLARLLRWSSMLPVPDALDAESLAYSTLLGGPEFRRWLTARGPRPLPPDVPDPVLLARDGAVLRITLNRPQRRNAYGRQLRDALVDGLRVAELDPTITRVVVDGAGPCFCSGGDLDEFGTTPDLVTAHLIRTHGGAALPLHRLADRAEVRVHGTCVGAGVELPSFARRVVAAPGTTFRLPELAMGLVPGAGGTVSITRRIGRWRCLYLALSGTALDVERALAWGLVDEIS</sequence>
<gene>
    <name evidence="2" type="ORF">SAMN05443637_102330</name>
</gene>
<reference evidence="2 3" key="1">
    <citation type="submission" date="2016-11" db="EMBL/GenBank/DDBJ databases">
        <authorList>
            <person name="Jaros S."/>
            <person name="Januszkiewicz K."/>
            <person name="Wedrychowicz H."/>
        </authorList>
    </citation>
    <scope>NUCLEOTIDE SEQUENCE [LARGE SCALE GENOMIC DNA]</scope>
    <source>
        <strain evidence="2 3">DSM 43832</strain>
    </source>
</reference>
<keyword evidence="3" id="KW-1185">Reference proteome</keyword>
<evidence type="ECO:0000313" key="2">
    <source>
        <dbReference type="EMBL" id="SHK08682.1"/>
    </source>
</evidence>
<name>A0A1M6PL27_PSETH</name>
<dbReference type="GO" id="GO:0016853">
    <property type="term" value="F:isomerase activity"/>
    <property type="evidence" value="ECO:0007669"/>
    <property type="project" value="UniProtKB-KW"/>
</dbReference>